<name>A0ABV4BQT6_9CLOT</name>
<accession>A0ABV4BQT6</accession>
<reference evidence="1 2" key="1">
    <citation type="submission" date="2024-08" db="EMBL/GenBank/DDBJ databases">
        <title>Clostridium lapicellarii sp. nov., and Clostridium renhuaiense sp. nov., two species isolated from the mud in a fermentation cellar used for producing sauce-flavour Chinese liquors.</title>
        <authorList>
            <person name="Yang F."/>
            <person name="Wang H."/>
            <person name="Chen L.Q."/>
            <person name="Zhou N."/>
            <person name="Lu J.J."/>
            <person name="Pu X.X."/>
            <person name="Wan B."/>
            <person name="Wang L."/>
            <person name="Liu S.J."/>
        </authorList>
    </citation>
    <scope>NUCLEOTIDE SEQUENCE [LARGE SCALE GENOMIC DNA]</scope>
    <source>
        <strain evidence="1 2">MT-5</strain>
    </source>
</reference>
<organism evidence="1 2">
    <name type="scientific">Clostridium moutaii</name>
    <dbReference type="NCBI Taxonomy" id="3240932"/>
    <lineage>
        <taxon>Bacteria</taxon>
        <taxon>Bacillati</taxon>
        <taxon>Bacillota</taxon>
        <taxon>Clostridia</taxon>
        <taxon>Eubacteriales</taxon>
        <taxon>Clostridiaceae</taxon>
        <taxon>Clostridium</taxon>
    </lineage>
</organism>
<dbReference type="Proteomes" id="UP001564657">
    <property type="component" value="Unassembled WGS sequence"/>
</dbReference>
<dbReference type="RefSeq" id="WP_369705118.1">
    <property type="nucleotide sequence ID" value="NZ_JBGEWD010000014.1"/>
</dbReference>
<keyword evidence="2" id="KW-1185">Reference proteome</keyword>
<dbReference type="EMBL" id="JBGEWD010000014">
    <property type="protein sequence ID" value="MEY8001144.1"/>
    <property type="molecule type" value="Genomic_DNA"/>
</dbReference>
<proteinExistence type="predicted"/>
<comment type="caution">
    <text evidence="1">The sequence shown here is derived from an EMBL/GenBank/DDBJ whole genome shotgun (WGS) entry which is preliminary data.</text>
</comment>
<gene>
    <name evidence="1" type="ORF">AB8U03_13265</name>
</gene>
<evidence type="ECO:0000313" key="2">
    <source>
        <dbReference type="Proteomes" id="UP001564657"/>
    </source>
</evidence>
<evidence type="ECO:0000313" key="1">
    <source>
        <dbReference type="EMBL" id="MEY8001144.1"/>
    </source>
</evidence>
<protein>
    <submittedName>
        <fullName evidence="1">Uncharacterized protein</fullName>
    </submittedName>
</protein>
<sequence>MLRIYSPCWLINGERREALIDPSWTAMAFVYESYCRYFLVGRKNIQIHGGDDLHGVQSAAACVKYNPKFLRWRKTRDMN</sequence>